<name>A0A2U1N4J6_ARTAN</name>
<evidence type="ECO:0008006" key="4">
    <source>
        <dbReference type="Google" id="ProtNLM"/>
    </source>
</evidence>
<sequence length="564" mass="62610">MVEDSIGDGTGMSQDKEDVVCVDTENSKGGNGDGKEYDSQATAMNVGCTNSDVVGTNSDTPGTPSDVGDKVTGSKSSNDSTSMLNSIDSANGNDKSSFAKVVGNANVALDKKLSFVPTMTCDDGSEVVMCQYGRGRIGYARVLVDVQAKHDFREFIMVQYRDGNGAVIRTKRIDVEYSWKPTKCEHCKVFGHSFDQCKVRTRTEEEVKIAREEANKNTYDGAKVVQNRGNGNNNVQAKARVQGMAGWNKFDKGNMNNRDAGWNRFDKGKSKEVYRPKSMNGQNGNDVNNKSNEGMNKSGQNGNNVKGSTSNKSTQNSNGNKFAALENLGESSESEISVTQKKEVEYYIHNNLQPTPLEISKWTQDMERYFKEKRDGKSNNCDISEGEELKIASWNIRGIGTKDKQNEVRNLISGNRLSLCAVLEARAKGNDVDRICRKVFGAWNWVTNMSQCSKGCRIMMGWNADEINVQILSMDWQVVFCVIETVQQKVKFFCSIVYAANHGKERCSLWRSLKMQKALWYPRPHAKGGDGARMTDDRGDDDARRRVNGVGSVKLFTSVYHTSL</sequence>
<protein>
    <recommendedName>
        <fullName evidence="4">RNA-directed DNA polymerase, eukaryota, Reverse transcriptase zinc-binding domain protein</fullName>
    </recommendedName>
</protein>
<organism evidence="2 3">
    <name type="scientific">Artemisia annua</name>
    <name type="common">Sweet wormwood</name>
    <dbReference type="NCBI Taxonomy" id="35608"/>
    <lineage>
        <taxon>Eukaryota</taxon>
        <taxon>Viridiplantae</taxon>
        <taxon>Streptophyta</taxon>
        <taxon>Embryophyta</taxon>
        <taxon>Tracheophyta</taxon>
        <taxon>Spermatophyta</taxon>
        <taxon>Magnoliopsida</taxon>
        <taxon>eudicotyledons</taxon>
        <taxon>Gunneridae</taxon>
        <taxon>Pentapetalae</taxon>
        <taxon>asterids</taxon>
        <taxon>campanulids</taxon>
        <taxon>Asterales</taxon>
        <taxon>Asteraceae</taxon>
        <taxon>Asteroideae</taxon>
        <taxon>Anthemideae</taxon>
        <taxon>Artemisiinae</taxon>
        <taxon>Artemisia</taxon>
    </lineage>
</organism>
<reference evidence="2 3" key="1">
    <citation type="journal article" date="2018" name="Mol. Plant">
        <title>The genome of Artemisia annua provides insight into the evolution of Asteraceae family and artemisinin biosynthesis.</title>
        <authorList>
            <person name="Shen Q."/>
            <person name="Zhang L."/>
            <person name="Liao Z."/>
            <person name="Wang S."/>
            <person name="Yan T."/>
            <person name="Shi P."/>
            <person name="Liu M."/>
            <person name="Fu X."/>
            <person name="Pan Q."/>
            <person name="Wang Y."/>
            <person name="Lv Z."/>
            <person name="Lu X."/>
            <person name="Zhang F."/>
            <person name="Jiang W."/>
            <person name="Ma Y."/>
            <person name="Chen M."/>
            <person name="Hao X."/>
            <person name="Li L."/>
            <person name="Tang Y."/>
            <person name="Lv G."/>
            <person name="Zhou Y."/>
            <person name="Sun X."/>
            <person name="Brodelius P.E."/>
            <person name="Rose J.K.C."/>
            <person name="Tang K."/>
        </authorList>
    </citation>
    <scope>NUCLEOTIDE SEQUENCE [LARGE SCALE GENOMIC DNA]</scope>
    <source>
        <strain evidence="3">cv. Huhao1</strain>
        <tissue evidence="2">Leaf</tissue>
    </source>
</reference>
<dbReference type="SUPFAM" id="SSF56219">
    <property type="entry name" value="DNase I-like"/>
    <property type="match status" value="1"/>
</dbReference>
<feature type="region of interest" description="Disordered" evidence="1">
    <location>
        <begin position="250"/>
        <end position="319"/>
    </location>
</feature>
<feature type="compositionally biased region" description="Polar residues" evidence="1">
    <location>
        <begin position="73"/>
        <end position="85"/>
    </location>
</feature>
<keyword evidence="3" id="KW-1185">Reference proteome</keyword>
<dbReference type="Proteomes" id="UP000245207">
    <property type="component" value="Unassembled WGS sequence"/>
</dbReference>
<evidence type="ECO:0000256" key="1">
    <source>
        <dbReference type="SAM" id="MobiDB-lite"/>
    </source>
</evidence>
<dbReference type="Gene3D" id="3.60.10.10">
    <property type="entry name" value="Endonuclease/exonuclease/phosphatase"/>
    <property type="match status" value="1"/>
</dbReference>
<proteinExistence type="predicted"/>
<gene>
    <name evidence="2" type="ORF">CTI12_AA306950</name>
</gene>
<dbReference type="EMBL" id="PKPP01003631">
    <property type="protein sequence ID" value="PWA68448.1"/>
    <property type="molecule type" value="Genomic_DNA"/>
</dbReference>
<evidence type="ECO:0000313" key="2">
    <source>
        <dbReference type="EMBL" id="PWA68448.1"/>
    </source>
</evidence>
<feature type="compositionally biased region" description="Basic and acidic residues" evidence="1">
    <location>
        <begin position="264"/>
        <end position="275"/>
    </location>
</feature>
<feature type="compositionally biased region" description="Polar residues" evidence="1">
    <location>
        <begin position="279"/>
        <end position="319"/>
    </location>
</feature>
<accession>A0A2U1N4J6</accession>
<dbReference type="AlphaFoldDB" id="A0A2U1N4J6"/>
<feature type="region of interest" description="Disordered" evidence="1">
    <location>
        <begin position="1"/>
        <end position="85"/>
    </location>
</feature>
<dbReference type="InterPro" id="IPR036691">
    <property type="entry name" value="Endo/exonu/phosph_ase_sf"/>
</dbReference>
<feature type="compositionally biased region" description="Polar residues" evidence="1">
    <location>
        <begin position="39"/>
        <end position="63"/>
    </location>
</feature>
<evidence type="ECO:0000313" key="3">
    <source>
        <dbReference type="Proteomes" id="UP000245207"/>
    </source>
</evidence>
<comment type="caution">
    <text evidence="2">The sequence shown here is derived from an EMBL/GenBank/DDBJ whole genome shotgun (WGS) entry which is preliminary data.</text>
</comment>